<dbReference type="RefSeq" id="XP_062630110.1">
    <property type="nucleotide sequence ID" value="XM_062774126.1"/>
</dbReference>
<feature type="transmembrane region" description="Helical" evidence="1">
    <location>
        <begin position="53"/>
        <end position="71"/>
    </location>
</feature>
<reference evidence="2" key="1">
    <citation type="submission" date="2023-10" db="EMBL/GenBank/DDBJ databases">
        <authorList>
            <person name="Noh H."/>
        </authorList>
    </citation>
    <scope>NUCLEOTIDE SEQUENCE</scope>
    <source>
        <strain evidence="2">DUCC4014</strain>
    </source>
</reference>
<keyword evidence="3" id="KW-1185">Reference proteome</keyword>
<accession>A0AAF0YHL3</accession>
<dbReference type="AlphaFoldDB" id="A0AAF0YHL3"/>
<evidence type="ECO:0000256" key="1">
    <source>
        <dbReference type="SAM" id="Phobius"/>
    </source>
</evidence>
<dbReference type="EMBL" id="CP086718">
    <property type="protein sequence ID" value="WOO84084.1"/>
    <property type="molecule type" value="Genomic_DNA"/>
</dbReference>
<evidence type="ECO:0000313" key="2">
    <source>
        <dbReference type="EMBL" id="WOO84084.1"/>
    </source>
</evidence>
<sequence>MAATLAQPPPPSAADLLALPAGRAQSIAYVVLYALFVLLFFGRLVAGVGGRKFVFSALALLSAVRVATFVVQYQITTDRAADSSTFKHDAIAAACLVHAGMVILLEAVTGLLLDWYETVRNRPISHPATHVVHPGRHVLYAVILALGIAGWARPTGSGTNGLLLASGVLFLVVSATILAATLWMTWLPVPRARPINRWGCSLLLVLCALALILQGAYVVWSAAPTAWVHTPAAQTVLVVVPELLVLLEIGIHYLDDLGGIYWICARRRDKPRVVEGFAPAGEGEGVSPTGEKWHWVGPWAREV</sequence>
<keyword evidence="1" id="KW-1133">Transmembrane helix</keyword>
<feature type="transmembrane region" description="Helical" evidence="1">
    <location>
        <begin position="26"/>
        <end position="46"/>
    </location>
</feature>
<evidence type="ECO:0000313" key="3">
    <source>
        <dbReference type="Proteomes" id="UP000827549"/>
    </source>
</evidence>
<proteinExistence type="predicted"/>
<feature type="transmembrane region" description="Helical" evidence="1">
    <location>
        <begin position="162"/>
        <end position="186"/>
    </location>
</feature>
<keyword evidence="1" id="KW-0472">Membrane</keyword>
<dbReference type="Proteomes" id="UP000827549">
    <property type="component" value="Chromosome 5"/>
</dbReference>
<feature type="transmembrane region" description="Helical" evidence="1">
    <location>
        <begin position="198"/>
        <end position="223"/>
    </location>
</feature>
<dbReference type="GeneID" id="87810779"/>
<organism evidence="2 3">
    <name type="scientific">Vanrija pseudolonga</name>
    <dbReference type="NCBI Taxonomy" id="143232"/>
    <lineage>
        <taxon>Eukaryota</taxon>
        <taxon>Fungi</taxon>
        <taxon>Dikarya</taxon>
        <taxon>Basidiomycota</taxon>
        <taxon>Agaricomycotina</taxon>
        <taxon>Tremellomycetes</taxon>
        <taxon>Trichosporonales</taxon>
        <taxon>Trichosporonaceae</taxon>
        <taxon>Vanrija</taxon>
    </lineage>
</organism>
<gene>
    <name evidence="2" type="ORF">LOC62_05G007607</name>
</gene>
<protein>
    <submittedName>
        <fullName evidence="2">Uncharacterized protein</fullName>
    </submittedName>
</protein>
<feature type="transmembrane region" description="Helical" evidence="1">
    <location>
        <begin position="137"/>
        <end position="156"/>
    </location>
</feature>
<name>A0AAF0YHL3_9TREE</name>
<feature type="transmembrane region" description="Helical" evidence="1">
    <location>
        <begin position="243"/>
        <end position="264"/>
    </location>
</feature>
<feature type="transmembrane region" description="Helical" evidence="1">
    <location>
        <begin position="91"/>
        <end position="116"/>
    </location>
</feature>
<keyword evidence="1" id="KW-0812">Transmembrane</keyword>